<dbReference type="InterPro" id="IPR016084">
    <property type="entry name" value="Haem_Oase-like_multi-hlx"/>
</dbReference>
<sequence>MNLRACSITSCRRYSTSIAMALATSSGRFAMPTDSAASLTVSFGDHKVGWIDLHRGEAFSKWVDFLGAELERVATTDENKLIAEKAAVHTMQLEFEFFESCYNFKE</sequence>
<dbReference type="Gene3D" id="1.20.910.10">
    <property type="entry name" value="Heme oxygenase-like"/>
    <property type="match status" value="1"/>
</dbReference>
<reference evidence="1 2" key="1">
    <citation type="journal article" date="2015" name="Nat. Commun.">
        <title>Lucilia cuprina genome unlocks parasitic fly biology to underpin future interventions.</title>
        <authorList>
            <person name="Anstead C.A."/>
            <person name="Korhonen P.K."/>
            <person name="Young N.D."/>
            <person name="Hall R.S."/>
            <person name="Jex A.R."/>
            <person name="Murali S.C."/>
            <person name="Hughes D.S."/>
            <person name="Lee S.F."/>
            <person name="Perry T."/>
            <person name="Stroehlein A.J."/>
            <person name="Ansell B.R."/>
            <person name="Breugelmans B."/>
            <person name="Hofmann A."/>
            <person name="Qu J."/>
            <person name="Dugan S."/>
            <person name="Lee S.L."/>
            <person name="Chao H."/>
            <person name="Dinh H."/>
            <person name="Han Y."/>
            <person name="Doddapaneni H.V."/>
            <person name="Worley K.C."/>
            <person name="Muzny D.M."/>
            <person name="Ioannidis P."/>
            <person name="Waterhouse R.M."/>
            <person name="Zdobnov E.M."/>
            <person name="James P.J."/>
            <person name="Bagnall N.H."/>
            <person name="Kotze A.C."/>
            <person name="Gibbs R.A."/>
            <person name="Richards S."/>
            <person name="Batterham P."/>
            <person name="Gasser R.B."/>
        </authorList>
    </citation>
    <scope>NUCLEOTIDE SEQUENCE [LARGE SCALE GENOMIC DNA]</scope>
    <source>
        <strain evidence="1 2">LS</strain>
        <tissue evidence="1">Full body</tissue>
    </source>
</reference>
<dbReference type="SUPFAM" id="SSF48613">
    <property type="entry name" value="Heme oxygenase-like"/>
    <property type="match status" value="1"/>
</dbReference>
<dbReference type="EMBL" id="JRES01000222">
    <property type="protein sequence ID" value="KNC33217.1"/>
    <property type="molecule type" value="Genomic_DNA"/>
</dbReference>
<gene>
    <name evidence="1" type="ORF">FF38_10041</name>
</gene>
<accession>A0A0L0CLV2</accession>
<proteinExistence type="predicted"/>
<keyword evidence="2" id="KW-1185">Reference proteome</keyword>
<feature type="non-terminal residue" evidence="1">
    <location>
        <position position="106"/>
    </location>
</feature>
<organism evidence="1 2">
    <name type="scientific">Lucilia cuprina</name>
    <name type="common">Green bottle fly</name>
    <name type="synonym">Australian sheep blowfly</name>
    <dbReference type="NCBI Taxonomy" id="7375"/>
    <lineage>
        <taxon>Eukaryota</taxon>
        <taxon>Metazoa</taxon>
        <taxon>Ecdysozoa</taxon>
        <taxon>Arthropoda</taxon>
        <taxon>Hexapoda</taxon>
        <taxon>Insecta</taxon>
        <taxon>Pterygota</taxon>
        <taxon>Neoptera</taxon>
        <taxon>Endopterygota</taxon>
        <taxon>Diptera</taxon>
        <taxon>Brachycera</taxon>
        <taxon>Muscomorpha</taxon>
        <taxon>Oestroidea</taxon>
        <taxon>Calliphoridae</taxon>
        <taxon>Luciliinae</taxon>
        <taxon>Lucilia</taxon>
    </lineage>
</organism>
<name>A0A0L0CLV2_LUCCU</name>
<protein>
    <submittedName>
        <fullName evidence="1">Uncharacterized protein</fullName>
    </submittedName>
</protein>
<dbReference type="AlphaFoldDB" id="A0A0L0CLV2"/>
<comment type="caution">
    <text evidence="1">The sequence shown here is derived from an EMBL/GenBank/DDBJ whole genome shotgun (WGS) entry which is preliminary data.</text>
</comment>
<evidence type="ECO:0000313" key="2">
    <source>
        <dbReference type="Proteomes" id="UP000037069"/>
    </source>
</evidence>
<evidence type="ECO:0000313" key="1">
    <source>
        <dbReference type="EMBL" id="KNC33217.1"/>
    </source>
</evidence>
<dbReference type="Proteomes" id="UP000037069">
    <property type="component" value="Unassembled WGS sequence"/>
</dbReference>